<feature type="region of interest" description="Disordered" evidence="6">
    <location>
        <begin position="776"/>
        <end position="799"/>
    </location>
</feature>
<dbReference type="Pfam" id="PF00271">
    <property type="entry name" value="Helicase_C"/>
    <property type="match status" value="1"/>
</dbReference>
<dbReference type="PROSITE" id="PS51194">
    <property type="entry name" value="HELICASE_CTER"/>
    <property type="match status" value="1"/>
</dbReference>
<feature type="compositionally biased region" description="Basic residues" evidence="6">
    <location>
        <begin position="680"/>
        <end position="697"/>
    </location>
</feature>
<evidence type="ECO:0000256" key="1">
    <source>
        <dbReference type="ARBA" id="ARBA00022741"/>
    </source>
</evidence>
<organism evidence="8 9">
    <name type="scientific">Hohenbuehelia grisea</name>
    <dbReference type="NCBI Taxonomy" id="104357"/>
    <lineage>
        <taxon>Eukaryota</taxon>
        <taxon>Fungi</taxon>
        <taxon>Dikarya</taxon>
        <taxon>Basidiomycota</taxon>
        <taxon>Agaricomycotina</taxon>
        <taxon>Agaricomycetes</taxon>
        <taxon>Agaricomycetidae</taxon>
        <taxon>Agaricales</taxon>
        <taxon>Pleurotineae</taxon>
        <taxon>Pleurotaceae</taxon>
        <taxon>Hohenbuehelia</taxon>
    </lineage>
</organism>
<keyword evidence="2" id="KW-0378">Hydrolase</keyword>
<dbReference type="SMART" id="SM00490">
    <property type="entry name" value="HELICc"/>
    <property type="match status" value="1"/>
</dbReference>
<keyword evidence="4" id="KW-0067">ATP-binding</keyword>
<feature type="region of interest" description="Disordered" evidence="6">
    <location>
        <begin position="301"/>
        <end position="332"/>
    </location>
</feature>
<feature type="compositionally biased region" description="Basic and acidic residues" evidence="6">
    <location>
        <begin position="703"/>
        <end position="731"/>
    </location>
</feature>
<evidence type="ECO:0000256" key="3">
    <source>
        <dbReference type="ARBA" id="ARBA00022806"/>
    </source>
</evidence>
<comment type="similarity">
    <text evidence="5">Belongs to the DEAD box helicase family. DEAH subfamily. FANCM sub-subfamily.</text>
</comment>
<dbReference type="Gene3D" id="3.40.50.300">
    <property type="entry name" value="P-loop containing nucleotide triphosphate hydrolases"/>
    <property type="match status" value="1"/>
</dbReference>
<dbReference type="PANTHER" id="PTHR14025">
    <property type="entry name" value="FANCONI ANEMIA GROUP M FANCM FAMILY MEMBER"/>
    <property type="match status" value="1"/>
</dbReference>
<dbReference type="InterPro" id="IPR027417">
    <property type="entry name" value="P-loop_NTPase"/>
</dbReference>
<feature type="compositionally biased region" description="Basic and acidic residues" evidence="6">
    <location>
        <begin position="321"/>
        <end position="330"/>
    </location>
</feature>
<sequence>MLVQGLKGDQRWAASALMTLSSLARAMGYLVEASMSMCYTCLKDVASTNTEEGGQKKAAATRAKKLTANPLFKSLMTELEAQRARGVSPHPKMERLKMFLVQHFTEHMDDEGRALPDAGGQETRAMVFVTFRDCVEEIVEQLNFEKPMLRAAAFVGQGTDKQGRKGLAQKEQLELIKKFKAGEINVLVATSIGEEGLDIGEVDLIVCYDAQKTPIRMLQRVGRTGRKRAGAVHVLLGEGREEMNFEKAKDAYSHVQKTIVTGTQLELYGDVARLIPDHIKPTCLERRMEIIEYVRDDEYKRTKRTKSSDQTPKAAKGAKRKRDDAIDRNTPKGATLGFVSASKLVLKKRKIMTDKDLEAAGLDGSSDLDIESGIILRDTHRSHSAPAVKTKEAKSKSKLRRTATAGEGAKKATKKSTSRTKKAQPGISLSQLSQMGADDSDDMDIAQGYILPPSGSRRSISPTQALPTLRSGTPPEDSSALHSISRSLSPILSEPPIVSDEGAVIDLCSDDERVDSRLQDTTEGDSMAWLVDSSDDDANLCIIRSSSPREPSLPHYDDSVEIVEPEWPQSPVEAEVDFTEPRSSPAPREPSSSPPPQPRRKTAMLPPAVPIRTVLSSPASEDVIPEPSFPVGRVPKRRAVVLDPYSSPLQDLPPPSQRRLHRPGQLAQSSRANPQGEAKHAHKHKQFKKALPARKHNPIFDMAAEHSGDEVSEGESHSEDDVESESDRQFLEELPETQMPAGYDQTQVYRRSLMTQAAGAPLFNNRLVRRGAFGPAVSGTSAATAQRRPLLSSSPARTDDELDEYVMGSFVVDDDAEISYLDEPSVEV</sequence>
<feature type="compositionally biased region" description="Low complexity" evidence="6">
    <location>
        <begin position="581"/>
        <end position="591"/>
    </location>
</feature>
<reference evidence="9" key="1">
    <citation type="submission" date="2024-06" db="EMBL/GenBank/DDBJ databases">
        <title>Multi-omics analyses provide insights into the biosynthesis of the anticancer antibiotic pleurotin in Hohenbuehelia grisea.</title>
        <authorList>
            <person name="Weaver J.A."/>
            <person name="Alberti F."/>
        </authorList>
    </citation>
    <scope>NUCLEOTIDE SEQUENCE [LARGE SCALE GENOMIC DNA]</scope>
    <source>
        <strain evidence="9">T-177</strain>
    </source>
</reference>
<comment type="subunit">
    <text evidence="5">Interacts with the MHF histone-fold complex to form the FANCM-MHF complex.</text>
</comment>
<dbReference type="CDD" id="cd18801">
    <property type="entry name" value="SF2_C_FANCM_Hef"/>
    <property type="match status" value="1"/>
</dbReference>
<dbReference type="EMBL" id="JASNQZ010000011">
    <property type="protein sequence ID" value="KAL0950879.1"/>
    <property type="molecule type" value="Genomic_DNA"/>
</dbReference>
<protein>
    <recommendedName>
        <fullName evidence="5">ATP-dependent DNA helicase</fullName>
        <ecNumber evidence="5">3.6.4.12</ecNumber>
    </recommendedName>
</protein>
<feature type="compositionally biased region" description="Polar residues" evidence="6">
    <location>
        <begin position="456"/>
        <end position="466"/>
    </location>
</feature>
<dbReference type="InterPro" id="IPR001650">
    <property type="entry name" value="Helicase_C-like"/>
</dbReference>
<evidence type="ECO:0000256" key="4">
    <source>
        <dbReference type="ARBA" id="ARBA00022840"/>
    </source>
</evidence>
<evidence type="ECO:0000259" key="7">
    <source>
        <dbReference type="PROSITE" id="PS51194"/>
    </source>
</evidence>
<accession>A0ABR3J5H3</accession>
<feature type="compositionally biased region" description="Basic residues" evidence="6">
    <location>
        <begin position="411"/>
        <end position="422"/>
    </location>
</feature>
<proteinExistence type="inferred from homology"/>
<evidence type="ECO:0000256" key="2">
    <source>
        <dbReference type="ARBA" id="ARBA00022801"/>
    </source>
</evidence>
<dbReference type="PANTHER" id="PTHR14025:SF20">
    <property type="entry name" value="FANCONI ANEMIA GROUP M PROTEIN"/>
    <property type="match status" value="1"/>
</dbReference>
<comment type="subcellular location">
    <subcellularLocation>
        <location evidence="5">Nucleus</location>
    </subcellularLocation>
</comment>
<keyword evidence="3" id="KW-0347">Helicase</keyword>
<dbReference type="SUPFAM" id="SSF52540">
    <property type="entry name" value="P-loop containing nucleoside triphosphate hydrolases"/>
    <property type="match status" value="1"/>
</dbReference>
<dbReference type="Proteomes" id="UP001556367">
    <property type="component" value="Unassembled WGS sequence"/>
</dbReference>
<comment type="caution">
    <text evidence="8">The sequence shown here is derived from an EMBL/GenBank/DDBJ whole genome shotgun (WGS) entry which is preliminary data.</text>
</comment>
<evidence type="ECO:0000256" key="6">
    <source>
        <dbReference type="SAM" id="MobiDB-lite"/>
    </source>
</evidence>
<comment type="function">
    <text evidence="5">ATP-dependent DNA helicase involved in DNA damage repair by homologous recombination and in genome maintenance. Capable of unwinding D-loops. Plays a role in limiting crossover recombinants during mitotic DNA double-strand break (DSB) repair. Component of a FANCM-MHF complex which promotes gene conversion at blocked replication forks, probably by reversal of the stalled fork.</text>
</comment>
<evidence type="ECO:0000313" key="8">
    <source>
        <dbReference type="EMBL" id="KAL0950879.1"/>
    </source>
</evidence>
<gene>
    <name evidence="8" type="ORF">HGRIS_007638</name>
</gene>
<feature type="region of interest" description="Disordered" evidence="6">
    <location>
        <begin position="566"/>
        <end position="743"/>
    </location>
</feature>
<dbReference type="EC" id="3.6.4.12" evidence="5"/>
<keyword evidence="1" id="KW-0547">Nucleotide-binding</keyword>
<evidence type="ECO:0000256" key="5">
    <source>
        <dbReference type="RuleBase" id="RU367027"/>
    </source>
</evidence>
<comment type="catalytic activity">
    <reaction evidence="5">
        <text>ATP + H2O = ADP + phosphate + H(+)</text>
        <dbReference type="Rhea" id="RHEA:13065"/>
        <dbReference type="ChEBI" id="CHEBI:15377"/>
        <dbReference type="ChEBI" id="CHEBI:15378"/>
        <dbReference type="ChEBI" id="CHEBI:30616"/>
        <dbReference type="ChEBI" id="CHEBI:43474"/>
        <dbReference type="ChEBI" id="CHEBI:456216"/>
        <dbReference type="EC" id="3.6.4.12"/>
    </reaction>
</comment>
<keyword evidence="9" id="KW-1185">Reference proteome</keyword>
<name>A0ABR3J5H3_9AGAR</name>
<evidence type="ECO:0000313" key="9">
    <source>
        <dbReference type="Proteomes" id="UP001556367"/>
    </source>
</evidence>
<feature type="domain" description="Helicase C-terminal" evidence="7">
    <location>
        <begin position="114"/>
        <end position="267"/>
    </location>
</feature>
<feature type="region of interest" description="Disordered" evidence="6">
    <location>
        <begin position="380"/>
        <end position="482"/>
    </location>
</feature>